<evidence type="ECO:0000313" key="2">
    <source>
        <dbReference type="EMBL" id="EDR06969.1"/>
    </source>
</evidence>
<dbReference type="KEGG" id="lbc:LACBIDRAFT_250886"/>
<protein>
    <submittedName>
        <fullName evidence="2">Predicted protein</fullName>
    </submittedName>
</protein>
<evidence type="ECO:0000313" key="3">
    <source>
        <dbReference type="Proteomes" id="UP000001194"/>
    </source>
</evidence>
<feature type="non-terminal residue" evidence="2">
    <location>
        <position position="1"/>
    </location>
</feature>
<gene>
    <name evidence="2" type="ORF">LACBIDRAFT_250886</name>
</gene>
<dbReference type="RefSeq" id="XP_001882342.1">
    <property type="nucleotide sequence ID" value="XM_001882307.1"/>
</dbReference>
<accession>B0DEN4</accession>
<dbReference type="HOGENOM" id="CLU_191879_0_0_1"/>
<dbReference type="STRING" id="486041.B0DEN4"/>
<sequence>TFAWNITFVPATPTHLTVSAVCDNGNMYPVGSTVKIIPGMATSVVRGMYSYRQAHTKTLLAQAPYTLNAWDKRGPEAPKRGGIPAE</sequence>
<dbReference type="Proteomes" id="UP000001194">
    <property type="component" value="Unassembled WGS sequence"/>
</dbReference>
<dbReference type="InParanoid" id="B0DEN4"/>
<name>B0DEN4_LACBS</name>
<evidence type="ECO:0000259" key="1">
    <source>
        <dbReference type="Pfam" id="PF23585"/>
    </source>
</evidence>
<reference evidence="2 3" key="1">
    <citation type="journal article" date="2008" name="Nature">
        <title>The genome of Laccaria bicolor provides insights into mycorrhizal symbiosis.</title>
        <authorList>
            <person name="Martin F."/>
            <person name="Aerts A."/>
            <person name="Ahren D."/>
            <person name="Brun A."/>
            <person name="Danchin E.G.J."/>
            <person name="Duchaussoy F."/>
            <person name="Gibon J."/>
            <person name="Kohler A."/>
            <person name="Lindquist E."/>
            <person name="Pereda V."/>
            <person name="Salamov A."/>
            <person name="Shapiro H.J."/>
            <person name="Wuyts J."/>
            <person name="Blaudez D."/>
            <person name="Buee M."/>
            <person name="Brokstein P."/>
            <person name="Canbaeck B."/>
            <person name="Cohen D."/>
            <person name="Courty P.E."/>
            <person name="Coutinho P.M."/>
            <person name="Delaruelle C."/>
            <person name="Detter J.C."/>
            <person name="Deveau A."/>
            <person name="DiFazio S."/>
            <person name="Duplessis S."/>
            <person name="Fraissinet-Tachet L."/>
            <person name="Lucic E."/>
            <person name="Frey-Klett P."/>
            <person name="Fourrey C."/>
            <person name="Feussner I."/>
            <person name="Gay G."/>
            <person name="Grimwood J."/>
            <person name="Hoegger P.J."/>
            <person name="Jain P."/>
            <person name="Kilaru S."/>
            <person name="Labbe J."/>
            <person name="Lin Y.C."/>
            <person name="Legue V."/>
            <person name="Le Tacon F."/>
            <person name="Marmeisse R."/>
            <person name="Melayah D."/>
            <person name="Montanini B."/>
            <person name="Muratet M."/>
            <person name="Nehls U."/>
            <person name="Niculita-Hirzel H."/>
            <person name="Oudot-Le Secq M.P."/>
            <person name="Peter M."/>
            <person name="Quesneville H."/>
            <person name="Rajashekar B."/>
            <person name="Reich M."/>
            <person name="Rouhier N."/>
            <person name="Schmutz J."/>
            <person name="Yin T."/>
            <person name="Chalot M."/>
            <person name="Henrissat B."/>
            <person name="Kuees U."/>
            <person name="Lucas S."/>
            <person name="Van de Peer Y."/>
            <person name="Podila G.K."/>
            <person name="Polle A."/>
            <person name="Pukkila P.J."/>
            <person name="Richardson P.M."/>
            <person name="Rouze P."/>
            <person name="Sanders I.R."/>
            <person name="Stajich J.E."/>
            <person name="Tunlid A."/>
            <person name="Tuskan G."/>
            <person name="Grigoriev I.V."/>
        </authorList>
    </citation>
    <scope>NUCLEOTIDE SEQUENCE [LARGE SCALE GENOMIC DNA]</scope>
    <source>
        <strain evidence="3">S238N-H82 / ATCC MYA-4686</strain>
    </source>
</reference>
<keyword evidence="3" id="KW-1185">Reference proteome</keyword>
<organism evidence="3">
    <name type="scientific">Laccaria bicolor (strain S238N-H82 / ATCC MYA-4686)</name>
    <name type="common">Bicoloured deceiver</name>
    <name type="synonym">Laccaria laccata var. bicolor</name>
    <dbReference type="NCBI Taxonomy" id="486041"/>
    <lineage>
        <taxon>Eukaryota</taxon>
        <taxon>Fungi</taxon>
        <taxon>Dikarya</taxon>
        <taxon>Basidiomycota</taxon>
        <taxon>Agaricomycotina</taxon>
        <taxon>Agaricomycetes</taxon>
        <taxon>Agaricomycetidae</taxon>
        <taxon>Agaricales</taxon>
        <taxon>Agaricineae</taxon>
        <taxon>Hydnangiaceae</taxon>
        <taxon>Laccaria</taxon>
    </lineage>
</organism>
<dbReference type="EMBL" id="DS547106">
    <property type="protein sequence ID" value="EDR06969.1"/>
    <property type="molecule type" value="Genomic_DNA"/>
</dbReference>
<proteinExistence type="predicted"/>
<dbReference type="GeneID" id="6077906"/>
<feature type="domain" description="DUF7137" evidence="1">
    <location>
        <begin position="1"/>
        <end position="82"/>
    </location>
</feature>
<dbReference type="PANTHER" id="PTHR42028:SF1">
    <property type="entry name" value="YALI0E30657P"/>
    <property type="match status" value="1"/>
</dbReference>
<dbReference type="PANTHER" id="PTHR42028">
    <property type="entry name" value="CHROMOSOME 1, WHOLE GENOME SHOTGUN SEQUENCE"/>
    <property type="match status" value="1"/>
</dbReference>
<dbReference type="AlphaFoldDB" id="B0DEN4"/>
<dbReference type="OrthoDB" id="2435509at2759"/>
<dbReference type="Pfam" id="PF23585">
    <property type="entry name" value="DUF7137"/>
    <property type="match status" value="1"/>
</dbReference>
<dbReference type="InterPro" id="IPR055561">
    <property type="entry name" value="DUF7137"/>
</dbReference>